<evidence type="ECO:0000313" key="3">
    <source>
        <dbReference type="Proteomes" id="UP001221142"/>
    </source>
</evidence>
<dbReference type="Proteomes" id="UP001221142">
    <property type="component" value="Unassembled WGS sequence"/>
</dbReference>
<dbReference type="EMBL" id="JARKIF010000007">
    <property type="protein sequence ID" value="KAJ7634595.1"/>
    <property type="molecule type" value="Genomic_DNA"/>
</dbReference>
<evidence type="ECO:0000313" key="2">
    <source>
        <dbReference type="EMBL" id="KAJ7634595.1"/>
    </source>
</evidence>
<name>A0AAD7FRQ7_9AGAR</name>
<feature type="coiled-coil region" evidence="1">
    <location>
        <begin position="34"/>
        <end position="61"/>
    </location>
</feature>
<keyword evidence="3" id="KW-1185">Reference proteome</keyword>
<dbReference type="AlphaFoldDB" id="A0AAD7FRQ7"/>
<keyword evidence="1" id="KW-0175">Coiled coil</keyword>
<dbReference type="InterPro" id="IPR032675">
    <property type="entry name" value="LRR_dom_sf"/>
</dbReference>
<protein>
    <recommendedName>
        <fullName evidence="4">F-box domain-containing protein</fullName>
    </recommendedName>
</protein>
<dbReference type="Gene3D" id="3.80.10.10">
    <property type="entry name" value="Ribonuclease Inhibitor"/>
    <property type="match status" value="1"/>
</dbReference>
<proteinExistence type="predicted"/>
<organism evidence="2 3">
    <name type="scientific">Roridomyces roridus</name>
    <dbReference type="NCBI Taxonomy" id="1738132"/>
    <lineage>
        <taxon>Eukaryota</taxon>
        <taxon>Fungi</taxon>
        <taxon>Dikarya</taxon>
        <taxon>Basidiomycota</taxon>
        <taxon>Agaricomycotina</taxon>
        <taxon>Agaricomycetes</taxon>
        <taxon>Agaricomycetidae</taxon>
        <taxon>Agaricales</taxon>
        <taxon>Marasmiineae</taxon>
        <taxon>Mycenaceae</taxon>
        <taxon>Roridomyces</taxon>
    </lineage>
</organism>
<evidence type="ECO:0000256" key="1">
    <source>
        <dbReference type="SAM" id="Coils"/>
    </source>
</evidence>
<sequence>MRSPFASWLGTNYCPTVGETAELKAFLAEPLLQMKCLENKITGMRQALNKLLEEREELQTYLHAHTALFSPIRRMPADVMQEIFLACLPTHRNCVMDVSEAPLLLGRICSAWRTLSLATPRLWSSLHIVDRGKLPEESEPAPAVSESEPDYPPDPWLVAEERRAALVADAVRAWLERSRQCPLSISLHYDLQSLFGLPPSQSIIHTIFSLAYRWQHIRFSASVSVFRKLEQLSAADVPQLKSVGLQYHEASSEWASPGFAQWDNLSFLSGPKVAAFAAFGEGLASPQLPVEWSRLAALSNVSFPDENPTWMREPSRLRIDAGLLIMSRCSQLRSLSFVLKDHFSNIPRVGELPFVDLHLLQTLHLSGDGTPSSILLDKINVPQLKNLTLRTDWMTEDDRVWWGNHHTNRDSFSEPSLVRFLATLPLLESLSLTTRKLGPSSVKEILLHLPPSLLHLHITSDKSFSRWDTPDWKGDFLAPLVTPESTIPLPILRDFDIVVAREELITDKTLLQFITARASTLKRVKLDFERPMDFDIVHDAALSSFIENGLDFAVTYGPPTFQVPEYSPWTGLPDTPEPVLLTL</sequence>
<comment type="caution">
    <text evidence="2">The sequence shown here is derived from an EMBL/GenBank/DDBJ whole genome shotgun (WGS) entry which is preliminary data.</text>
</comment>
<gene>
    <name evidence="2" type="ORF">FB45DRAFT_1056605</name>
</gene>
<reference evidence="2" key="1">
    <citation type="submission" date="2023-03" db="EMBL/GenBank/DDBJ databases">
        <title>Massive genome expansion in bonnet fungi (Mycena s.s.) driven by repeated elements and novel gene families across ecological guilds.</title>
        <authorList>
            <consortium name="Lawrence Berkeley National Laboratory"/>
            <person name="Harder C.B."/>
            <person name="Miyauchi S."/>
            <person name="Viragh M."/>
            <person name="Kuo A."/>
            <person name="Thoen E."/>
            <person name="Andreopoulos B."/>
            <person name="Lu D."/>
            <person name="Skrede I."/>
            <person name="Drula E."/>
            <person name="Henrissat B."/>
            <person name="Morin E."/>
            <person name="Kohler A."/>
            <person name="Barry K."/>
            <person name="LaButti K."/>
            <person name="Morin E."/>
            <person name="Salamov A."/>
            <person name="Lipzen A."/>
            <person name="Mereny Z."/>
            <person name="Hegedus B."/>
            <person name="Baldrian P."/>
            <person name="Stursova M."/>
            <person name="Weitz H."/>
            <person name="Taylor A."/>
            <person name="Grigoriev I.V."/>
            <person name="Nagy L.G."/>
            <person name="Martin F."/>
            <person name="Kauserud H."/>
        </authorList>
    </citation>
    <scope>NUCLEOTIDE SEQUENCE</scope>
    <source>
        <strain evidence="2">9284</strain>
    </source>
</reference>
<accession>A0AAD7FRQ7</accession>
<evidence type="ECO:0008006" key="4">
    <source>
        <dbReference type="Google" id="ProtNLM"/>
    </source>
</evidence>